<sequence length="123" mass="14541">MQGEMSKKRTEKPPAYSAELRADLLNYFEAGKGRFTLEGKLEIRKKHGLTFHKIVCWANDRRRRHGVYDEKRFCKKLWKYINDNPGCSKPNQDLQNEFNILLIKLFKIEGWGYSKEVNSNSEN</sequence>
<organism evidence="1 2">
    <name type="scientific">Caenorhabditis tropicalis</name>
    <dbReference type="NCBI Taxonomy" id="1561998"/>
    <lineage>
        <taxon>Eukaryota</taxon>
        <taxon>Metazoa</taxon>
        <taxon>Ecdysozoa</taxon>
        <taxon>Nematoda</taxon>
        <taxon>Chromadorea</taxon>
        <taxon>Rhabditida</taxon>
        <taxon>Rhabditina</taxon>
        <taxon>Rhabditomorpha</taxon>
        <taxon>Rhabditoidea</taxon>
        <taxon>Rhabditidae</taxon>
        <taxon>Peloderinae</taxon>
        <taxon>Caenorhabditis</taxon>
    </lineage>
</organism>
<evidence type="ECO:0000313" key="2">
    <source>
        <dbReference type="WBParaSite" id="Csp11.Scaffold629.g11379.t1"/>
    </source>
</evidence>
<protein>
    <submittedName>
        <fullName evidence="2">Homeobox domain-containing protein</fullName>
    </submittedName>
</protein>
<reference evidence="2" key="1">
    <citation type="submission" date="2016-11" db="UniProtKB">
        <authorList>
            <consortium name="WormBaseParasite"/>
        </authorList>
    </citation>
    <scope>IDENTIFICATION</scope>
</reference>
<dbReference type="AlphaFoldDB" id="A0A1I7TSP1"/>
<name>A0A1I7TSP1_9PELO</name>
<keyword evidence="1" id="KW-1185">Reference proteome</keyword>
<dbReference type="WBParaSite" id="Csp11.Scaffold629.g11379.t1">
    <property type="protein sequence ID" value="Csp11.Scaffold629.g11379.t1"/>
    <property type="gene ID" value="Csp11.Scaffold629.g11379"/>
</dbReference>
<evidence type="ECO:0000313" key="1">
    <source>
        <dbReference type="Proteomes" id="UP000095282"/>
    </source>
</evidence>
<dbReference type="eggNOG" id="ENOG502TK3S">
    <property type="taxonomic scope" value="Eukaryota"/>
</dbReference>
<proteinExistence type="predicted"/>
<dbReference type="Proteomes" id="UP000095282">
    <property type="component" value="Unplaced"/>
</dbReference>
<accession>A0A1I7TSP1</accession>